<feature type="domain" description="Protein kinase" evidence="7">
    <location>
        <begin position="22"/>
        <end position="333"/>
    </location>
</feature>
<keyword evidence="3 8" id="KW-0418">Kinase</keyword>
<dbReference type="SUPFAM" id="SSF56112">
    <property type="entry name" value="Protein kinase-like (PK-like)"/>
    <property type="match status" value="1"/>
</dbReference>
<evidence type="ECO:0000313" key="8">
    <source>
        <dbReference type="EMBL" id="KAI1713552.1"/>
    </source>
</evidence>
<keyword evidence="2 5" id="KW-0547">Nucleotide-binding</keyword>
<dbReference type="Gene3D" id="1.10.510.10">
    <property type="entry name" value="Transferase(Phosphotransferase) domain 1"/>
    <property type="match status" value="1"/>
</dbReference>
<evidence type="ECO:0000256" key="6">
    <source>
        <dbReference type="SAM" id="MobiDB-lite"/>
    </source>
</evidence>
<dbReference type="InterPro" id="IPR000719">
    <property type="entry name" value="Prot_kinase_dom"/>
</dbReference>
<dbReference type="InterPro" id="IPR017441">
    <property type="entry name" value="Protein_kinase_ATP_BS"/>
</dbReference>
<evidence type="ECO:0000256" key="5">
    <source>
        <dbReference type="PROSITE-ProRule" id="PRU10141"/>
    </source>
</evidence>
<dbReference type="PANTHER" id="PTHR44329:SF288">
    <property type="entry name" value="MITOGEN-ACTIVATED PROTEIN KINASE KINASE KINASE 20"/>
    <property type="match status" value="1"/>
</dbReference>
<dbReference type="EMBL" id="JAKKPZ010000015">
    <property type="protein sequence ID" value="KAI1713552.1"/>
    <property type="molecule type" value="Genomic_DNA"/>
</dbReference>
<dbReference type="GO" id="GO:0004674">
    <property type="term" value="F:protein serine/threonine kinase activity"/>
    <property type="evidence" value="ECO:0007669"/>
    <property type="project" value="TreeGrafter"/>
</dbReference>
<feature type="compositionally biased region" description="Polar residues" evidence="6">
    <location>
        <begin position="741"/>
        <end position="767"/>
    </location>
</feature>
<protein>
    <submittedName>
        <fullName evidence="8">Protein tyrosine kinase domain-containing protein</fullName>
    </submittedName>
</protein>
<keyword evidence="4 5" id="KW-0067">ATP-binding</keyword>
<dbReference type="FunFam" id="1.10.510.10:FF:001242">
    <property type="entry name" value="Leucine-rich repeat serine/threonine-protein kinase 1"/>
    <property type="match status" value="1"/>
</dbReference>
<evidence type="ECO:0000259" key="7">
    <source>
        <dbReference type="PROSITE" id="PS50011"/>
    </source>
</evidence>
<name>A0AAD4R0I7_9BILA</name>
<feature type="compositionally biased region" description="Polar residues" evidence="6">
    <location>
        <begin position="775"/>
        <end position="786"/>
    </location>
</feature>
<evidence type="ECO:0000313" key="9">
    <source>
        <dbReference type="Proteomes" id="UP001201812"/>
    </source>
</evidence>
<dbReference type="InterPro" id="IPR008271">
    <property type="entry name" value="Ser/Thr_kinase_AS"/>
</dbReference>
<gene>
    <name evidence="8" type="ORF">DdX_09068</name>
</gene>
<evidence type="ECO:0000256" key="4">
    <source>
        <dbReference type="ARBA" id="ARBA00022840"/>
    </source>
</evidence>
<sequence>MAPDVVFADLVSTDFVVSPENIRRGKLVGRGAFGFVFNGFTKQKNEILTEVALKVLEPIDPGQLSTSTNLIGSARAAFEAFASRWKNDALESCARSYSTARQELNMLAEIRHPHVTSLLGFSTRPMTLIVELAPHGALDTMLSKYRRSNARLQLNTIQHTCVQIAKALEYLHVINHIIYRDLKSENVLIWRFPPPHTSNNQTTMTALDVHVKLGDYGISRYSYPSGVCKGYGGTEGFMAPEIMRYNGEQEYTEKVDCFSFGMFIYELISLKQPYEGHDQMKDFILEGRRPYVSEKELLLPSNLLDLMVICWSENAEFRPSSSQLVGICSAPEFTHLLDVALLKDNEIAKVATMITQTQRDDESNIDSEQITQSCWMLRSSNLSNCSISSLTCSQFGWTDKKMIETTKPLNSRTKAVITAMCQVEETVWMGDSDGNITICLCSNLIEISSFSAGNLPSADRIPLDSNRRSPRRTRTPPSPATSSSVRSILYFEERQMIVVALRHTLLMCRQSLGSSGYSPREDDQMPEFLASIELSSRDEIFHAALIPSLADWQIWTAHANATIFVHHISANTDRLVFSTSVNHTTLQSRSEPNELQAIDFKPEKNVKLLVSSRHTANVVWSALEDDSRVFMWRNSSLRKTLDCCKILPISESLSSMNIEVARESKVTCMALIGNTVVSSVQTSREQLLVGTNRGVIVVVQAIEMLPLTSFRPYNSEIEQILVCDPVGRHKQSGIILNELRQSSKPTQQISTSNSSYSIRNPENTQSMDAKDTVCQEDQTSARQPSSGRKIAKIKQQLYQRGRTNSTDATGPLLDSLSSKGSVFYETVTKGVKDILNTGLPGSSSAYALGSSSTGNSIDESYSSGYFITIGKEYRCLLNRFATVSDVADGFGAESGTSSSDRCAIFWRSDEWIK</sequence>
<dbReference type="Proteomes" id="UP001201812">
    <property type="component" value="Unassembled WGS sequence"/>
</dbReference>
<dbReference type="InterPro" id="IPR011009">
    <property type="entry name" value="Kinase-like_dom_sf"/>
</dbReference>
<evidence type="ECO:0000256" key="3">
    <source>
        <dbReference type="ARBA" id="ARBA00022777"/>
    </source>
</evidence>
<feature type="binding site" evidence="5">
    <location>
        <position position="54"/>
    </location>
    <ligand>
        <name>ATP</name>
        <dbReference type="ChEBI" id="CHEBI:30616"/>
    </ligand>
</feature>
<dbReference type="InterPro" id="IPR051681">
    <property type="entry name" value="Ser/Thr_Kinases-Pseudokinases"/>
</dbReference>
<reference evidence="8" key="1">
    <citation type="submission" date="2022-01" db="EMBL/GenBank/DDBJ databases">
        <title>Genome Sequence Resource for Two Populations of Ditylenchus destructor, the Migratory Endoparasitic Phytonematode.</title>
        <authorList>
            <person name="Zhang H."/>
            <person name="Lin R."/>
            <person name="Xie B."/>
        </authorList>
    </citation>
    <scope>NUCLEOTIDE SEQUENCE</scope>
    <source>
        <strain evidence="8">BazhouSP</strain>
    </source>
</reference>
<evidence type="ECO:0000256" key="1">
    <source>
        <dbReference type="ARBA" id="ARBA00022679"/>
    </source>
</evidence>
<evidence type="ECO:0000256" key="2">
    <source>
        <dbReference type="ARBA" id="ARBA00022741"/>
    </source>
</evidence>
<dbReference type="Pfam" id="PF00069">
    <property type="entry name" value="Pkinase"/>
    <property type="match status" value="1"/>
</dbReference>
<feature type="region of interest" description="Disordered" evidence="6">
    <location>
        <begin position="460"/>
        <end position="482"/>
    </location>
</feature>
<dbReference type="AlphaFoldDB" id="A0AAD4R0I7"/>
<dbReference type="PROSITE" id="PS00107">
    <property type="entry name" value="PROTEIN_KINASE_ATP"/>
    <property type="match status" value="1"/>
</dbReference>
<feature type="region of interest" description="Disordered" evidence="6">
    <location>
        <begin position="741"/>
        <end position="790"/>
    </location>
</feature>
<dbReference type="PROSITE" id="PS00108">
    <property type="entry name" value="PROTEIN_KINASE_ST"/>
    <property type="match status" value="1"/>
</dbReference>
<dbReference type="PANTHER" id="PTHR44329">
    <property type="entry name" value="SERINE/THREONINE-PROTEIN KINASE TNNI3K-RELATED"/>
    <property type="match status" value="1"/>
</dbReference>
<dbReference type="GO" id="GO:0005524">
    <property type="term" value="F:ATP binding"/>
    <property type="evidence" value="ECO:0007669"/>
    <property type="project" value="UniProtKB-UniRule"/>
</dbReference>
<dbReference type="SMART" id="SM00220">
    <property type="entry name" value="S_TKc"/>
    <property type="match status" value="1"/>
</dbReference>
<keyword evidence="9" id="KW-1185">Reference proteome</keyword>
<organism evidence="8 9">
    <name type="scientific">Ditylenchus destructor</name>
    <dbReference type="NCBI Taxonomy" id="166010"/>
    <lineage>
        <taxon>Eukaryota</taxon>
        <taxon>Metazoa</taxon>
        <taxon>Ecdysozoa</taxon>
        <taxon>Nematoda</taxon>
        <taxon>Chromadorea</taxon>
        <taxon>Rhabditida</taxon>
        <taxon>Tylenchina</taxon>
        <taxon>Tylenchomorpha</taxon>
        <taxon>Sphaerularioidea</taxon>
        <taxon>Anguinidae</taxon>
        <taxon>Anguininae</taxon>
        <taxon>Ditylenchus</taxon>
    </lineage>
</organism>
<keyword evidence="1" id="KW-0808">Transferase</keyword>
<comment type="caution">
    <text evidence="8">The sequence shown here is derived from an EMBL/GenBank/DDBJ whole genome shotgun (WGS) entry which is preliminary data.</text>
</comment>
<proteinExistence type="predicted"/>
<accession>A0AAD4R0I7</accession>
<dbReference type="PROSITE" id="PS50011">
    <property type="entry name" value="PROTEIN_KINASE_DOM"/>
    <property type="match status" value="1"/>
</dbReference>